<feature type="active site" description="Nucleophile" evidence="4">
    <location>
        <position position="248"/>
    </location>
</feature>
<comment type="similarity">
    <text evidence="1 4">Belongs to the glycosyl hydrolase 26 family.</text>
</comment>
<name>A0A6S6TKP7_9GAMM</name>
<feature type="compositionally biased region" description="Basic and acidic residues" evidence="5">
    <location>
        <begin position="357"/>
        <end position="371"/>
    </location>
</feature>
<dbReference type="SUPFAM" id="SSF51445">
    <property type="entry name" value="(Trans)glycosidases"/>
    <property type="match status" value="1"/>
</dbReference>
<dbReference type="InterPro" id="IPR000805">
    <property type="entry name" value="Glyco_hydro_26"/>
</dbReference>
<evidence type="ECO:0000256" key="4">
    <source>
        <dbReference type="PROSITE-ProRule" id="PRU01100"/>
    </source>
</evidence>
<dbReference type="InterPro" id="IPR022790">
    <property type="entry name" value="GH26_dom"/>
</dbReference>
<keyword evidence="2 4" id="KW-0378">Hydrolase</keyword>
<feature type="signal peptide" evidence="6">
    <location>
        <begin position="1"/>
        <end position="23"/>
    </location>
</feature>
<feature type="domain" description="GH26" evidence="7">
    <location>
        <begin position="2"/>
        <end position="329"/>
    </location>
</feature>
<dbReference type="PROSITE" id="PS51764">
    <property type="entry name" value="GH26"/>
    <property type="match status" value="1"/>
</dbReference>
<gene>
    <name evidence="8" type="ORF">HELGO_WM17501</name>
</gene>
<evidence type="ECO:0000256" key="6">
    <source>
        <dbReference type="SAM" id="SignalP"/>
    </source>
</evidence>
<keyword evidence="6" id="KW-0732">Signal</keyword>
<accession>A0A6S6TKP7</accession>
<evidence type="ECO:0000259" key="7">
    <source>
        <dbReference type="PROSITE" id="PS51764"/>
    </source>
</evidence>
<dbReference type="AlphaFoldDB" id="A0A6S6TKP7"/>
<reference evidence="8" key="1">
    <citation type="submission" date="2020-01" db="EMBL/GenBank/DDBJ databases">
        <authorList>
            <person name="Meier V. D."/>
            <person name="Meier V D."/>
        </authorList>
    </citation>
    <scope>NUCLEOTIDE SEQUENCE</scope>
    <source>
        <strain evidence="8">HLG_WM_MAG_07</strain>
    </source>
</reference>
<dbReference type="PANTHER" id="PTHR40079">
    <property type="entry name" value="MANNAN ENDO-1,4-BETA-MANNOSIDASE E-RELATED"/>
    <property type="match status" value="1"/>
</dbReference>
<dbReference type="GO" id="GO:0006080">
    <property type="term" value="P:substituted mannan metabolic process"/>
    <property type="evidence" value="ECO:0007669"/>
    <property type="project" value="InterPro"/>
</dbReference>
<evidence type="ECO:0000256" key="2">
    <source>
        <dbReference type="ARBA" id="ARBA00022801"/>
    </source>
</evidence>
<evidence type="ECO:0000256" key="5">
    <source>
        <dbReference type="SAM" id="MobiDB-lite"/>
    </source>
</evidence>
<evidence type="ECO:0000256" key="3">
    <source>
        <dbReference type="ARBA" id="ARBA00023295"/>
    </source>
</evidence>
<dbReference type="GO" id="GO:0016985">
    <property type="term" value="F:mannan endo-1,4-beta-mannosidase activity"/>
    <property type="evidence" value="ECO:0007669"/>
    <property type="project" value="InterPro"/>
</dbReference>
<protein>
    <recommendedName>
        <fullName evidence="7">GH26 domain-containing protein</fullName>
    </recommendedName>
</protein>
<evidence type="ECO:0000256" key="1">
    <source>
        <dbReference type="ARBA" id="ARBA00007754"/>
    </source>
</evidence>
<dbReference type="InterPro" id="IPR017853">
    <property type="entry name" value="GH"/>
</dbReference>
<feature type="chain" id="PRO_5027634725" description="GH26 domain-containing protein" evidence="6">
    <location>
        <begin position="24"/>
        <end position="427"/>
    </location>
</feature>
<dbReference type="EMBL" id="CACVAY010000086">
    <property type="protein sequence ID" value="CAA6818777.1"/>
    <property type="molecule type" value="Genomic_DNA"/>
</dbReference>
<dbReference type="PANTHER" id="PTHR40079:SF4">
    <property type="entry name" value="GH26 DOMAIN-CONTAINING PROTEIN-RELATED"/>
    <property type="match status" value="1"/>
</dbReference>
<sequence>MKNKKTLMALSLSCLLVSTYSQAKSSLGAYVDHDAWSLTTIDQFNADTARDVSTINVFSTFDHDWNNLTVQASNIVSRNAVPMISWMPYSSQNSESNVLLEIVDGQWDDYIASWIADFKGWQESYEGDNKPSILLRFAHEFNGNWYAWGNQPENLKAAWQYLHTKFTEAEVNDSVGWVWCANNVDVDDHSDVIKYYPGNDRVDWLSIDGYNWGSNYSFTSWKSFDETFSQQYVKMVTAIPNKPLMLAEVSSAEGHDLPDTNWGQNGDDNDANESKEAWIADMLQSIQTSYPAIKSIVWFNTNKELSWALNQAGNTGITAYNDAVIEDFFSGAMNIKSTVDASEPVGGVLTDIIDPAPKGKDKVKGNKKEQQSSRSVDSVKLTGIEKAMDVSRMPVVVGERLLEKEAEGLRNMPKEELLRWRAKEIVE</sequence>
<organism evidence="8">
    <name type="scientific">uncultured Thiotrichaceae bacterium</name>
    <dbReference type="NCBI Taxonomy" id="298394"/>
    <lineage>
        <taxon>Bacteria</taxon>
        <taxon>Pseudomonadati</taxon>
        <taxon>Pseudomonadota</taxon>
        <taxon>Gammaproteobacteria</taxon>
        <taxon>Thiotrichales</taxon>
        <taxon>Thiotrichaceae</taxon>
        <taxon>environmental samples</taxon>
    </lineage>
</organism>
<keyword evidence="3 4" id="KW-0326">Glycosidase</keyword>
<dbReference type="Gene3D" id="3.20.20.80">
    <property type="entry name" value="Glycosidases"/>
    <property type="match status" value="1"/>
</dbReference>
<dbReference type="Pfam" id="PF02156">
    <property type="entry name" value="Glyco_hydro_26"/>
    <property type="match status" value="1"/>
</dbReference>
<evidence type="ECO:0000313" key="8">
    <source>
        <dbReference type="EMBL" id="CAA6818777.1"/>
    </source>
</evidence>
<feature type="region of interest" description="Disordered" evidence="5">
    <location>
        <begin position="356"/>
        <end position="378"/>
    </location>
</feature>
<proteinExistence type="inferred from homology"/>
<feature type="active site" description="Proton donor" evidence="4">
    <location>
        <position position="140"/>
    </location>
</feature>